<evidence type="ECO:0000256" key="3">
    <source>
        <dbReference type="ARBA" id="ARBA00023125"/>
    </source>
</evidence>
<organism evidence="5 6">
    <name type="scientific">Clostridium baratii str. Sullivan</name>
    <dbReference type="NCBI Taxonomy" id="1415775"/>
    <lineage>
        <taxon>Bacteria</taxon>
        <taxon>Bacillati</taxon>
        <taxon>Bacillota</taxon>
        <taxon>Clostridia</taxon>
        <taxon>Eubacteriales</taxon>
        <taxon>Clostridiaceae</taxon>
        <taxon>Clostridium</taxon>
    </lineage>
</organism>
<dbReference type="CDD" id="cd13831">
    <property type="entry name" value="HU"/>
    <property type="match status" value="1"/>
</dbReference>
<dbReference type="SMART" id="SM00411">
    <property type="entry name" value="BHL"/>
    <property type="match status" value="1"/>
</dbReference>
<reference evidence="5 6" key="1">
    <citation type="journal article" date="2015" name="Infect. Genet. Evol.">
        <title>Genomic sequences of six botulinum neurotoxin-producing strains representing three clostridial species illustrate the mobility and diversity of botulinum neurotoxin genes.</title>
        <authorList>
            <person name="Smith T.J."/>
            <person name="Hill K.K."/>
            <person name="Xie G."/>
            <person name="Foley B.T."/>
            <person name="Williamson C.H."/>
            <person name="Foster J.T."/>
            <person name="Johnson S.L."/>
            <person name="Chertkov O."/>
            <person name="Teshima H."/>
            <person name="Gibbons H.S."/>
            <person name="Johnsky L.A."/>
            <person name="Karavis M.A."/>
            <person name="Smith L.A."/>
        </authorList>
    </citation>
    <scope>NUCLEOTIDE SEQUENCE [LARGE SCALE GENOMIC DNA]</scope>
    <source>
        <strain evidence="5">Sullivan</strain>
        <plasmid evidence="6">Plasmid pCBJ</plasmid>
    </source>
</reference>
<protein>
    <submittedName>
        <fullName evidence="5">DNA-binding protein HU</fullName>
    </submittedName>
</protein>
<dbReference type="AlphaFoldDB" id="A0A0A7G2M4"/>
<name>A0A0A7G2M4_9CLOT</name>
<dbReference type="PANTHER" id="PTHR33175:SF3">
    <property type="entry name" value="DNA-BINDING PROTEIN HU-BETA"/>
    <property type="match status" value="1"/>
</dbReference>
<gene>
    <name evidence="5" type="primary">hup</name>
    <name evidence="5" type="ORF">U729_3185</name>
</gene>
<dbReference type="PANTHER" id="PTHR33175">
    <property type="entry name" value="DNA-BINDING PROTEIN HU"/>
    <property type="match status" value="1"/>
</dbReference>
<comment type="similarity">
    <text evidence="1 4">Belongs to the bacterial histone-like protein family.</text>
</comment>
<dbReference type="KEGG" id="cbv:U729_3185"/>
<dbReference type="Gene3D" id="4.10.520.10">
    <property type="entry name" value="IHF-like DNA-binding proteins"/>
    <property type="match status" value="1"/>
</dbReference>
<dbReference type="Pfam" id="PF00216">
    <property type="entry name" value="Bac_DNA_binding"/>
    <property type="match status" value="1"/>
</dbReference>
<dbReference type="RefSeq" id="WP_040113712.1">
    <property type="nucleotide sequence ID" value="NZ_CP006906.1"/>
</dbReference>
<keyword evidence="5" id="KW-0614">Plasmid</keyword>
<evidence type="ECO:0000256" key="2">
    <source>
        <dbReference type="ARBA" id="ARBA00023067"/>
    </source>
</evidence>
<dbReference type="InterPro" id="IPR010992">
    <property type="entry name" value="IHF-like_DNA-bd_dom_sf"/>
</dbReference>
<dbReference type="InterPro" id="IPR000119">
    <property type="entry name" value="Hist_DNA-bd"/>
</dbReference>
<dbReference type="eggNOG" id="COG0776">
    <property type="taxonomic scope" value="Bacteria"/>
</dbReference>
<evidence type="ECO:0000256" key="1">
    <source>
        <dbReference type="ARBA" id="ARBA00010529"/>
    </source>
</evidence>
<evidence type="ECO:0000313" key="6">
    <source>
        <dbReference type="Proteomes" id="UP000030635"/>
    </source>
</evidence>
<dbReference type="GO" id="GO:0030261">
    <property type="term" value="P:chromosome condensation"/>
    <property type="evidence" value="ECO:0007669"/>
    <property type="project" value="UniProtKB-KW"/>
</dbReference>
<accession>A0A0A7G2M4</accession>
<dbReference type="PRINTS" id="PR01727">
    <property type="entry name" value="DNABINDINGHU"/>
</dbReference>
<dbReference type="Proteomes" id="UP000030635">
    <property type="component" value="Plasmid pCBJ"/>
</dbReference>
<evidence type="ECO:0000313" key="5">
    <source>
        <dbReference type="EMBL" id="AIY85280.1"/>
    </source>
</evidence>
<keyword evidence="6" id="KW-1185">Reference proteome</keyword>
<sequence length="92" mass="10480">MNKGQFVDFITENNKEITKKEAENIIKIFTDSIEKALEQGETVNLIGFGSFGVRERAAREGRNPRTKEVIKIEACNTPFFKPGKSFKEKVNK</sequence>
<dbReference type="SUPFAM" id="SSF47729">
    <property type="entry name" value="IHF-like DNA-binding proteins"/>
    <property type="match status" value="1"/>
</dbReference>
<dbReference type="InterPro" id="IPR020816">
    <property type="entry name" value="Histone-like_DNA-bd_CS"/>
</dbReference>
<dbReference type="EMBL" id="CP006906">
    <property type="protein sequence ID" value="AIY85280.1"/>
    <property type="molecule type" value="Genomic_DNA"/>
</dbReference>
<dbReference type="GO" id="GO:0003677">
    <property type="term" value="F:DNA binding"/>
    <property type="evidence" value="ECO:0007669"/>
    <property type="project" value="UniProtKB-KW"/>
</dbReference>
<keyword evidence="2" id="KW-0226">DNA condensation</keyword>
<dbReference type="PROSITE" id="PS00045">
    <property type="entry name" value="HISTONE_LIKE"/>
    <property type="match status" value="1"/>
</dbReference>
<proteinExistence type="inferred from homology"/>
<dbReference type="GO" id="GO:0030527">
    <property type="term" value="F:structural constituent of chromatin"/>
    <property type="evidence" value="ECO:0007669"/>
    <property type="project" value="InterPro"/>
</dbReference>
<dbReference type="OrthoDB" id="9799835at2"/>
<evidence type="ECO:0000256" key="4">
    <source>
        <dbReference type="RuleBase" id="RU003939"/>
    </source>
</evidence>
<keyword evidence="3 5" id="KW-0238">DNA-binding</keyword>
<dbReference type="HOGENOM" id="CLU_105066_3_2_9"/>
<geneLocation type="plasmid" evidence="5 6">
    <name>pCBJ</name>
</geneLocation>